<dbReference type="KEGG" id="ssyi:EKG83_27305"/>
<dbReference type="OrthoDB" id="1492465at2"/>
<dbReference type="SUPFAM" id="SSF54427">
    <property type="entry name" value="NTF2-like"/>
    <property type="match status" value="1"/>
</dbReference>
<keyword evidence="3" id="KW-1185">Reference proteome</keyword>
<dbReference type="AlphaFoldDB" id="A0A5Q0HEK5"/>
<evidence type="ECO:0000313" key="3">
    <source>
        <dbReference type="Proteomes" id="UP000325787"/>
    </source>
</evidence>
<dbReference type="Gene3D" id="3.10.450.50">
    <property type="match status" value="1"/>
</dbReference>
<evidence type="ECO:0000313" key="2">
    <source>
        <dbReference type="EMBL" id="QFZ24529.1"/>
    </source>
</evidence>
<evidence type="ECO:0000259" key="1">
    <source>
        <dbReference type="Pfam" id="PF13577"/>
    </source>
</evidence>
<reference evidence="3" key="1">
    <citation type="journal article" date="2021" name="Curr. Microbiol.">
        <title>Complete genome of nocamycin-producing strain Saccharothrix syringae NRRL B-16468 reveals the biosynthetic potential for secondary metabolites.</title>
        <authorList>
            <person name="Mo X."/>
            <person name="Yang S."/>
        </authorList>
    </citation>
    <scope>NUCLEOTIDE SEQUENCE [LARGE SCALE GENOMIC DNA]</scope>
    <source>
        <strain evidence="3">ATCC 51364 / DSM 43886 / JCM 6844 / KCTC 9398 / NBRC 14523 / NRRL B-16468 / INA 2240</strain>
    </source>
</reference>
<proteinExistence type="predicted"/>
<dbReference type="Proteomes" id="UP000325787">
    <property type="component" value="Chromosome"/>
</dbReference>
<dbReference type="EMBL" id="CP034550">
    <property type="protein sequence ID" value="QFZ24529.1"/>
    <property type="molecule type" value="Genomic_DNA"/>
</dbReference>
<dbReference type="InterPro" id="IPR037401">
    <property type="entry name" value="SnoaL-like"/>
</dbReference>
<protein>
    <submittedName>
        <fullName evidence="2">Nuclear transport factor 2 family protein</fullName>
    </submittedName>
</protein>
<dbReference type="InterPro" id="IPR032710">
    <property type="entry name" value="NTF2-like_dom_sf"/>
</dbReference>
<dbReference type="Pfam" id="PF13577">
    <property type="entry name" value="SnoaL_4"/>
    <property type="match status" value="1"/>
</dbReference>
<feature type="domain" description="SnoaL-like" evidence="1">
    <location>
        <begin position="2"/>
        <end position="108"/>
    </location>
</feature>
<sequence>MADESTVPEIGALCTEDVEWWMPEATWQGREDVLKGLESMRELGYAGPASRNRHVITNHEVHVDGDRAAAHSYFQLLSGGTPSSILAVGSYTDELRRGADGRWLLARRQVTS</sequence>
<accession>A0A5Q0HEK5</accession>
<gene>
    <name evidence="2" type="ORF">EKG83_27305</name>
</gene>
<name>A0A5Q0HEK5_SACSY</name>
<organism evidence="2 3">
    <name type="scientific">Saccharothrix syringae</name>
    <name type="common">Nocardiopsis syringae</name>
    <dbReference type="NCBI Taxonomy" id="103733"/>
    <lineage>
        <taxon>Bacteria</taxon>
        <taxon>Bacillati</taxon>
        <taxon>Actinomycetota</taxon>
        <taxon>Actinomycetes</taxon>
        <taxon>Pseudonocardiales</taxon>
        <taxon>Pseudonocardiaceae</taxon>
        <taxon>Saccharothrix</taxon>
    </lineage>
</organism>